<dbReference type="Gene3D" id="3.90.550.10">
    <property type="entry name" value="Spore Coat Polysaccharide Biosynthesis Protein SpsA, Chain A"/>
    <property type="match status" value="1"/>
</dbReference>
<dbReference type="SUPFAM" id="SSF53448">
    <property type="entry name" value="Nucleotide-diphospho-sugar transferases"/>
    <property type="match status" value="1"/>
</dbReference>
<evidence type="ECO:0000256" key="4">
    <source>
        <dbReference type="ARBA" id="ARBA00022692"/>
    </source>
</evidence>
<evidence type="ECO:0000313" key="11">
    <source>
        <dbReference type="Proteomes" id="UP001203880"/>
    </source>
</evidence>
<feature type="transmembrane region" description="Helical" evidence="8">
    <location>
        <begin position="276"/>
        <end position="299"/>
    </location>
</feature>
<dbReference type="PANTHER" id="PTHR48090:SF3">
    <property type="entry name" value="UNDECAPRENYL-PHOSPHATE 4-DEOXY-4-FORMAMIDO-L-ARABINOSE TRANSFERASE"/>
    <property type="match status" value="1"/>
</dbReference>
<keyword evidence="6 8" id="KW-1133">Transmembrane helix</keyword>
<evidence type="ECO:0000256" key="7">
    <source>
        <dbReference type="ARBA" id="ARBA00023136"/>
    </source>
</evidence>
<dbReference type="Proteomes" id="UP001203880">
    <property type="component" value="Unassembled WGS sequence"/>
</dbReference>
<evidence type="ECO:0000256" key="6">
    <source>
        <dbReference type="ARBA" id="ARBA00022989"/>
    </source>
</evidence>
<evidence type="ECO:0000256" key="1">
    <source>
        <dbReference type="ARBA" id="ARBA00022475"/>
    </source>
</evidence>
<sequence>MTGTTHSRTPPEIDISVCVPVYNEEDSVGPMHAAITAALDGLGRPYEMVFVDDGSRDATIPRLKKIAETDPRLTIVRFQRNYGQTAAMMAGIDHARGRFLVTMDGDLQNDPADIPMMLEKLEEGYDLVVGWRINRQDKLLSRKVPSKIANWLIGKVTGLPIRDNGCSLKVYRGELIKRVPLYSDMHRFIPAMTLPLGARVAQVGVRHHARQFGESKYGLSRIFKVLLDLVSIKTLLIFARRPLGGFLRLAGLSALCALLAALLIGSDGTSRVVEMAVVGLFGSLSLYLILLGMVTGAIFQDGDASLPPDPVETPPEQG</sequence>
<reference evidence="10" key="1">
    <citation type="submission" date="2022-05" db="EMBL/GenBank/DDBJ databases">
        <authorList>
            <person name="Park J.-S."/>
        </authorList>
    </citation>
    <scope>NUCLEOTIDE SEQUENCE</scope>
    <source>
        <strain evidence="10">2012CJ41-6</strain>
    </source>
</reference>
<keyword evidence="5" id="KW-0448">Lipopolysaccharide biosynthesis</keyword>
<dbReference type="EMBL" id="JAMFMB010000033">
    <property type="protein sequence ID" value="MCL6285639.1"/>
    <property type="molecule type" value="Genomic_DNA"/>
</dbReference>
<keyword evidence="2" id="KW-0328">Glycosyltransferase</keyword>
<keyword evidence="11" id="KW-1185">Reference proteome</keyword>
<feature type="domain" description="Glycosyltransferase 2-like" evidence="9">
    <location>
        <begin position="16"/>
        <end position="172"/>
    </location>
</feature>
<proteinExistence type="predicted"/>
<keyword evidence="4 8" id="KW-0812">Transmembrane</keyword>
<dbReference type="InterPro" id="IPR029044">
    <property type="entry name" value="Nucleotide-diphossugar_trans"/>
</dbReference>
<keyword evidence="3" id="KW-0808">Transferase</keyword>
<evidence type="ECO:0000256" key="3">
    <source>
        <dbReference type="ARBA" id="ARBA00022679"/>
    </source>
</evidence>
<dbReference type="CDD" id="cd04187">
    <property type="entry name" value="DPM1_like_bac"/>
    <property type="match status" value="1"/>
</dbReference>
<feature type="transmembrane region" description="Helical" evidence="8">
    <location>
        <begin position="245"/>
        <end position="264"/>
    </location>
</feature>
<accession>A0ABT0Q6Y8</accession>
<keyword evidence="1" id="KW-1003">Cell membrane</keyword>
<evidence type="ECO:0000256" key="8">
    <source>
        <dbReference type="SAM" id="Phobius"/>
    </source>
</evidence>
<evidence type="ECO:0000256" key="2">
    <source>
        <dbReference type="ARBA" id="ARBA00022676"/>
    </source>
</evidence>
<organism evidence="10 11">
    <name type="scientific">Ruegeria spongiae</name>
    <dbReference type="NCBI Taxonomy" id="2942209"/>
    <lineage>
        <taxon>Bacteria</taxon>
        <taxon>Pseudomonadati</taxon>
        <taxon>Pseudomonadota</taxon>
        <taxon>Alphaproteobacteria</taxon>
        <taxon>Rhodobacterales</taxon>
        <taxon>Roseobacteraceae</taxon>
        <taxon>Ruegeria</taxon>
    </lineage>
</organism>
<evidence type="ECO:0000313" key="10">
    <source>
        <dbReference type="EMBL" id="MCL6285639.1"/>
    </source>
</evidence>
<dbReference type="InterPro" id="IPR050256">
    <property type="entry name" value="Glycosyltransferase_2"/>
</dbReference>
<evidence type="ECO:0000259" key="9">
    <source>
        <dbReference type="Pfam" id="PF00535"/>
    </source>
</evidence>
<name>A0ABT0Q6Y8_9RHOB</name>
<comment type="caution">
    <text evidence="10">The sequence shown here is derived from an EMBL/GenBank/DDBJ whole genome shotgun (WGS) entry which is preliminary data.</text>
</comment>
<dbReference type="RefSeq" id="WP_249712624.1">
    <property type="nucleotide sequence ID" value="NZ_JAMFMB010000033.1"/>
</dbReference>
<dbReference type="InterPro" id="IPR001173">
    <property type="entry name" value="Glyco_trans_2-like"/>
</dbReference>
<evidence type="ECO:0000256" key="5">
    <source>
        <dbReference type="ARBA" id="ARBA00022985"/>
    </source>
</evidence>
<dbReference type="PANTHER" id="PTHR48090">
    <property type="entry name" value="UNDECAPRENYL-PHOSPHATE 4-DEOXY-4-FORMAMIDO-L-ARABINOSE TRANSFERASE-RELATED"/>
    <property type="match status" value="1"/>
</dbReference>
<dbReference type="Pfam" id="PF00535">
    <property type="entry name" value="Glycos_transf_2"/>
    <property type="match status" value="1"/>
</dbReference>
<protein>
    <submittedName>
        <fullName evidence="10">Glycosyltransferase family 2 protein</fullName>
    </submittedName>
</protein>
<keyword evidence="7 8" id="KW-0472">Membrane</keyword>
<gene>
    <name evidence="10" type="ORF">M3P21_19095</name>
</gene>